<evidence type="ECO:0000256" key="2">
    <source>
        <dbReference type="SAM" id="Phobius"/>
    </source>
</evidence>
<keyword evidence="2" id="KW-1133">Transmembrane helix</keyword>
<reference evidence="3" key="1">
    <citation type="submission" date="2021-04" db="EMBL/GenBank/DDBJ databases">
        <title>Dactylosporangium aurantiacum NRRL B-8018 full assembly.</title>
        <authorList>
            <person name="Hartkoorn R.C."/>
            <person name="Beaudoing E."/>
            <person name="Hot D."/>
        </authorList>
    </citation>
    <scope>NUCLEOTIDE SEQUENCE</scope>
    <source>
        <strain evidence="3">NRRL B-8018</strain>
    </source>
</reference>
<protein>
    <submittedName>
        <fullName evidence="3">Uncharacterized protein</fullName>
    </submittedName>
</protein>
<keyword evidence="4" id="KW-1185">Reference proteome</keyword>
<evidence type="ECO:0000313" key="3">
    <source>
        <dbReference type="EMBL" id="UWZ51321.1"/>
    </source>
</evidence>
<feature type="transmembrane region" description="Helical" evidence="2">
    <location>
        <begin position="25"/>
        <end position="44"/>
    </location>
</feature>
<name>A0A9Q9IAA8_9ACTN</name>
<keyword evidence="2" id="KW-0812">Transmembrane</keyword>
<evidence type="ECO:0000313" key="4">
    <source>
        <dbReference type="Proteomes" id="UP001058003"/>
    </source>
</evidence>
<feature type="transmembrane region" description="Helical" evidence="2">
    <location>
        <begin position="50"/>
        <end position="70"/>
    </location>
</feature>
<sequence length="78" mass="8458">MTDRYRITPSETRSSTPDRDDHGGLLRPVLWALLVVSAAANATVNTTGGNALVGVGFGLITLTCTVVLVMHHYRHRAR</sequence>
<gene>
    <name evidence="3" type="ORF">Daura_31775</name>
</gene>
<organism evidence="3 4">
    <name type="scientific">Dactylosporangium aurantiacum</name>
    <dbReference type="NCBI Taxonomy" id="35754"/>
    <lineage>
        <taxon>Bacteria</taxon>
        <taxon>Bacillati</taxon>
        <taxon>Actinomycetota</taxon>
        <taxon>Actinomycetes</taxon>
        <taxon>Micromonosporales</taxon>
        <taxon>Micromonosporaceae</taxon>
        <taxon>Dactylosporangium</taxon>
    </lineage>
</organism>
<accession>A0A9Q9IAA8</accession>
<dbReference type="EMBL" id="CP073767">
    <property type="protein sequence ID" value="UWZ51321.1"/>
    <property type="molecule type" value="Genomic_DNA"/>
</dbReference>
<keyword evidence="2" id="KW-0472">Membrane</keyword>
<dbReference type="Proteomes" id="UP001058003">
    <property type="component" value="Chromosome"/>
</dbReference>
<proteinExistence type="predicted"/>
<dbReference type="AlphaFoldDB" id="A0A9Q9IAA8"/>
<dbReference type="RefSeq" id="WP_033364697.1">
    <property type="nucleotide sequence ID" value="NZ_CP073767.1"/>
</dbReference>
<evidence type="ECO:0000256" key="1">
    <source>
        <dbReference type="SAM" id="MobiDB-lite"/>
    </source>
</evidence>
<dbReference type="KEGG" id="daur:Daura_31775"/>
<feature type="region of interest" description="Disordered" evidence="1">
    <location>
        <begin position="1"/>
        <end position="22"/>
    </location>
</feature>